<dbReference type="PANTHER" id="PTHR47296">
    <property type="entry name" value="PROTEIN TIC 40, CHLOROPLASTIC"/>
    <property type="match status" value="1"/>
</dbReference>
<feature type="region of interest" description="Disordered" evidence="1">
    <location>
        <begin position="1"/>
        <end position="23"/>
    </location>
</feature>
<feature type="compositionally biased region" description="Low complexity" evidence="1">
    <location>
        <begin position="192"/>
        <end position="223"/>
    </location>
</feature>
<dbReference type="GO" id="GO:0045037">
    <property type="term" value="P:protein import into chloroplast stroma"/>
    <property type="evidence" value="ECO:0007669"/>
    <property type="project" value="TreeGrafter"/>
</dbReference>
<feature type="domain" description="STI1" evidence="2">
    <location>
        <begin position="311"/>
        <end position="345"/>
    </location>
</feature>
<evidence type="ECO:0000259" key="2">
    <source>
        <dbReference type="SMART" id="SM00727"/>
    </source>
</evidence>
<dbReference type="Gene3D" id="1.10.2020.20">
    <property type="match status" value="1"/>
</dbReference>
<feature type="compositionally biased region" description="Basic and acidic residues" evidence="1">
    <location>
        <begin position="246"/>
        <end position="260"/>
    </location>
</feature>
<feature type="region of interest" description="Disordered" evidence="1">
    <location>
        <begin position="192"/>
        <end position="268"/>
    </location>
</feature>
<protein>
    <recommendedName>
        <fullName evidence="2">STI1 domain-containing protein</fullName>
    </recommendedName>
</protein>
<dbReference type="AlphaFoldDB" id="A0A6J5WH10"/>
<proteinExistence type="predicted"/>
<feature type="region of interest" description="Disordered" evidence="1">
    <location>
        <begin position="150"/>
        <end position="176"/>
    </location>
</feature>
<dbReference type="GO" id="GO:0009706">
    <property type="term" value="C:chloroplast inner membrane"/>
    <property type="evidence" value="ECO:0007669"/>
    <property type="project" value="TreeGrafter"/>
</dbReference>
<dbReference type="Proteomes" id="UP000507245">
    <property type="component" value="Unassembled WGS sequence"/>
</dbReference>
<dbReference type="Gene3D" id="1.10.260.100">
    <property type="match status" value="1"/>
</dbReference>
<evidence type="ECO:0000313" key="4">
    <source>
        <dbReference type="Proteomes" id="UP000507245"/>
    </source>
</evidence>
<feature type="domain" description="STI1" evidence="2">
    <location>
        <begin position="387"/>
        <end position="422"/>
    </location>
</feature>
<dbReference type="PANTHER" id="PTHR47296:SF1">
    <property type="entry name" value="PROTEIN TIC 40, CHLOROPLASTIC"/>
    <property type="match status" value="1"/>
</dbReference>
<dbReference type="OrthoDB" id="533763at2759"/>
<name>A0A6J5WH10_PRUAR</name>
<evidence type="ECO:0000256" key="1">
    <source>
        <dbReference type="SAM" id="MobiDB-lite"/>
    </source>
</evidence>
<evidence type="ECO:0000313" key="3">
    <source>
        <dbReference type="EMBL" id="CAB4299603.1"/>
    </source>
</evidence>
<dbReference type="InterPro" id="IPR006636">
    <property type="entry name" value="STI1_HS-bd"/>
</dbReference>
<feature type="compositionally biased region" description="Low complexity" evidence="1">
    <location>
        <begin position="162"/>
        <end position="174"/>
    </location>
</feature>
<keyword evidence="4" id="KW-1185">Reference proteome</keyword>
<accession>A0A6J5WH10</accession>
<gene>
    <name evidence="3" type="ORF">ORAREDHAP_LOCUS14165</name>
</gene>
<reference evidence="4" key="1">
    <citation type="journal article" date="2020" name="Genome Biol.">
        <title>Gamete binning: chromosome-level and haplotype-resolved genome assembly enabled by high-throughput single-cell sequencing of gamete genomes.</title>
        <authorList>
            <person name="Campoy J.A."/>
            <person name="Sun H."/>
            <person name="Goel M."/>
            <person name="Jiao W.-B."/>
            <person name="Folz-Donahue K."/>
            <person name="Wang N."/>
            <person name="Rubio M."/>
            <person name="Liu C."/>
            <person name="Kukat C."/>
            <person name="Ruiz D."/>
            <person name="Huettel B."/>
            <person name="Schneeberger K."/>
        </authorList>
    </citation>
    <scope>NUCLEOTIDE SEQUENCE [LARGE SCALE GENOMIC DNA]</scope>
    <source>
        <strain evidence="4">cv. Rojo Pasion</strain>
    </source>
</reference>
<dbReference type="EMBL" id="CAEKKB010000002">
    <property type="protein sequence ID" value="CAB4299603.1"/>
    <property type="molecule type" value="Genomic_DNA"/>
</dbReference>
<dbReference type="GO" id="GO:0009535">
    <property type="term" value="C:chloroplast thylakoid membrane"/>
    <property type="evidence" value="ECO:0007669"/>
    <property type="project" value="TreeGrafter"/>
</dbReference>
<organism evidence="3 4">
    <name type="scientific">Prunus armeniaca</name>
    <name type="common">Apricot</name>
    <name type="synonym">Armeniaca vulgaris</name>
    <dbReference type="NCBI Taxonomy" id="36596"/>
    <lineage>
        <taxon>Eukaryota</taxon>
        <taxon>Viridiplantae</taxon>
        <taxon>Streptophyta</taxon>
        <taxon>Embryophyta</taxon>
        <taxon>Tracheophyta</taxon>
        <taxon>Spermatophyta</taxon>
        <taxon>Magnoliopsida</taxon>
        <taxon>eudicotyledons</taxon>
        <taxon>Gunneridae</taxon>
        <taxon>Pentapetalae</taxon>
        <taxon>rosids</taxon>
        <taxon>fabids</taxon>
        <taxon>Rosales</taxon>
        <taxon>Rosaceae</taxon>
        <taxon>Amygdaloideae</taxon>
        <taxon>Amygdaleae</taxon>
        <taxon>Prunus</taxon>
    </lineage>
</organism>
<dbReference type="GO" id="GO:0009658">
    <property type="term" value="P:chloroplast organization"/>
    <property type="evidence" value="ECO:0007669"/>
    <property type="project" value="TreeGrafter"/>
</dbReference>
<feature type="compositionally biased region" description="Low complexity" evidence="1">
    <location>
        <begin position="1"/>
        <end position="11"/>
    </location>
</feature>
<sequence length="555" mass="60761">MMSLSVPHSLPRSPPLHSNPPRTAPSFSRFPLFRCSANLRASKNSQNSRVNARFNAPRLPVVEKLEVERFASISSSSSRETSSVGVNPPISVPPPPSNIGSPLFWIGVGVGLSALFSWVATNLKKYAMQQAFKTLMGQMNTQDSQFNNAAFPPGSPFPFPSAPASGPFASPFPATSQHSTVDVSATRVDAAPAAPAAPASSVTQAAQATPATPTIPAAPATDANNDTEPKKKSNSFAFVDVTPEETEQKSPFESSLKDGTEIGSSKDFQNDVKVSQNGAAFKQAFGASTGSQSTGKANSISVEALEKMLEDPTVQKMVYPYLPEEMRNPSTFKWMLQNPQYRQQLEDMLNNMGGSNEWDNRMMDSLKNFDLSSPEVKQQFDQIGLTPEEVISKIMANPEVAMAFQNPRVQAAIMDVGWTGLPLWGLTSNYGVLQMLHPAEGRQWVPPSMVAGRHPNVHRTRSALPNIKMIRRLWMFSIKYQNSSLGCLAHLDSSNGCWFLGLNILIIYHGRVRGVELFQSCKNEHASCSHADALHTIGSYYCPYYPVWRYELTPL</sequence>
<dbReference type="InterPro" id="IPR038108">
    <property type="entry name" value="RPN13_DEUBAD_sf"/>
</dbReference>
<dbReference type="SMART" id="SM00727">
    <property type="entry name" value="STI1"/>
    <property type="match status" value="2"/>
</dbReference>